<dbReference type="GeneID" id="63714636"/>
<dbReference type="AlphaFoldDB" id="A0A151GUS5"/>
<dbReference type="EMBL" id="LAYC01000001">
    <property type="protein sequence ID" value="KYK60855.1"/>
    <property type="molecule type" value="Genomic_DNA"/>
</dbReference>
<evidence type="ECO:0000313" key="2">
    <source>
        <dbReference type="EMBL" id="KYK60855.1"/>
    </source>
</evidence>
<comment type="caution">
    <text evidence="2">The sequence shown here is derived from an EMBL/GenBank/DDBJ whole genome shotgun (WGS) entry which is preliminary data.</text>
</comment>
<evidence type="ECO:0000313" key="3">
    <source>
        <dbReference type="Proteomes" id="UP000076580"/>
    </source>
</evidence>
<dbReference type="Proteomes" id="UP000076580">
    <property type="component" value="Chromosome 01"/>
</dbReference>
<feature type="transmembrane region" description="Helical" evidence="1">
    <location>
        <begin position="81"/>
        <end position="104"/>
    </location>
</feature>
<keyword evidence="3" id="KW-1185">Reference proteome</keyword>
<protein>
    <submittedName>
        <fullName evidence="2">Uncharacterized protein</fullName>
    </submittedName>
</protein>
<reference evidence="2 3" key="1">
    <citation type="journal article" date="2016" name="Sci. Rep.">
        <title>Insights into Adaptations to a Near-Obligate Nematode Endoparasitic Lifestyle from the Finished Genome of Drechmeria coniospora.</title>
        <authorList>
            <person name="Zhang L."/>
            <person name="Zhou Z."/>
            <person name="Guo Q."/>
            <person name="Fokkens L."/>
            <person name="Miskei M."/>
            <person name="Pocsi I."/>
            <person name="Zhang W."/>
            <person name="Chen M."/>
            <person name="Wang L."/>
            <person name="Sun Y."/>
            <person name="Donzelli B.G."/>
            <person name="Gibson D.M."/>
            <person name="Nelson D.R."/>
            <person name="Luo J.G."/>
            <person name="Rep M."/>
            <person name="Liu H."/>
            <person name="Yang S."/>
            <person name="Wang J."/>
            <person name="Krasnoff S.B."/>
            <person name="Xu Y."/>
            <person name="Molnar I."/>
            <person name="Lin M."/>
        </authorList>
    </citation>
    <scope>NUCLEOTIDE SEQUENCE [LARGE SCALE GENOMIC DNA]</scope>
    <source>
        <strain evidence="2 3">ARSEF 6962</strain>
    </source>
</reference>
<dbReference type="InParanoid" id="A0A151GUS5"/>
<sequence>MRVRRARRFDHWHRYFAGYFHVAILATAMLVGEASILATLIALLPFKYLDRRSILIVIQFIQRPPVLQPNRIKVAMRTGRVFLFYFLEAVACILLAVLAFYRWLNPTGALYYRIERQGLNSAMMARFTGMFSRDLPCYCSLRRCLFANFIPALRA</sequence>
<proteinExistence type="predicted"/>
<keyword evidence="1" id="KW-1133">Transmembrane helix</keyword>
<organism evidence="2 3">
    <name type="scientific">Drechmeria coniospora</name>
    <name type="common">Nematophagous fungus</name>
    <name type="synonym">Meria coniospora</name>
    <dbReference type="NCBI Taxonomy" id="98403"/>
    <lineage>
        <taxon>Eukaryota</taxon>
        <taxon>Fungi</taxon>
        <taxon>Dikarya</taxon>
        <taxon>Ascomycota</taxon>
        <taxon>Pezizomycotina</taxon>
        <taxon>Sordariomycetes</taxon>
        <taxon>Hypocreomycetidae</taxon>
        <taxon>Hypocreales</taxon>
        <taxon>Ophiocordycipitaceae</taxon>
        <taxon>Drechmeria</taxon>
    </lineage>
</organism>
<keyword evidence="1" id="KW-0812">Transmembrane</keyword>
<evidence type="ECO:0000256" key="1">
    <source>
        <dbReference type="SAM" id="Phobius"/>
    </source>
</evidence>
<feature type="transmembrane region" description="Helical" evidence="1">
    <location>
        <begin position="20"/>
        <end position="44"/>
    </location>
</feature>
<name>A0A151GUS5_DRECN</name>
<keyword evidence="1" id="KW-0472">Membrane</keyword>
<dbReference type="RefSeq" id="XP_040660207.1">
    <property type="nucleotide sequence ID" value="XM_040799324.1"/>
</dbReference>
<gene>
    <name evidence="2" type="ORF">DCS_01993</name>
</gene>
<accession>A0A151GUS5</accession>